<feature type="domain" description="PH" evidence="13">
    <location>
        <begin position="185"/>
        <end position="285"/>
    </location>
</feature>
<keyword evidence="5" id="KW-0963">Cytoplasm</keyword>
<dbReference type="GO" id="GO:0005886">
    <property type="term" value="C:plasma membrane"/>
    <property type="evidence" value="ECO:0007669"/>
    <property type="project" value="UniProtKB-SubCell"/>
</dbReference>
<evidence type="ECO:0000256" key="5">
    <source>
        <dbReference type="ARBA" id="ARBA00022490"/>
    </source>
</evidence>
<comment type="function">
    <text evidence="11">Binds specifically to phosphatidylinositol 3,4-diphosphate (PtdIns3,4P2), but not to other phosphoinositides. May recruit other proteins to the plasma membrane.</text>
</comment>
<dbReference type="PANTHER" id="PTHR14336:SF5">
    <property type="entry name" value="PLECKSTRIN HOMOLOGY DOMAIN-CONTAINING FAMILY A MEMBER 2"/>
    <property type="match status" value="1"/>
</dbReference>
<dbReference type="InterPro" id="IPR011993">
    <property type="entry name" value="PH-like_dom_sf"/>
</dbReference>
<dbReference type="HOGENOM" id="CLU_055135_1_0_1"/>
<dbReference type="CDD" id="cd13271">
    <property type="entry name" value="PH2_TAPP1_2"/>
    <property type="match status" value="1"/>
</dbReference>
<dbReference type="FunFam" id="2.30.29.30:FF:000042">
    <property type="entry name" value="pleckstrin homology domain-containing family A member 1 isoform X2"/>
    <property type="match status" value="1"/>
</dbReference>
<dbReference type="SMART" id="SM00233">
    <property type="entry name" value="PH"/>
    <property type="match status" value="2"/>
</dbReference>
<dbReference type="InterPro" id="IPR001849">
    <property type="entry name" value="PH_domain"/>
</dbReference>
<dbReference type="Gene3D" id="2.30.29.30">
    <property type="entry name" value="Pleckstrin-homology domain (PH domain)/Phosphotyrosine-binding domain (PTB)"/>
    <property type="match status" value="2"/>
</dbReference>
<dbReference type="InParanoid" id="W5KYN5"/>
<sequence>MPYQDRLNRTCGFLDIEENENSGKFYRRYFILDTSRNSLFWYMDNPQNLPEGAGFVGSLRLSYISKISEVSIKQKPKTEFCFVVNALSRRYFLQANDAADLKEWVSALNNATKITVPKVSAVTPSTDAATVTSQTQGTSRQAYKTEIVGGVVVHTPVQQNEADDVFTSEPSSHVTLRRCMSLRPNIVRSGYCVKQGNVRKSWKRRFFILDDQGVSYYKNETDKEPLRSIRLRDIQKVHECLVKSGELLSRDNLFEIITSTRTFYIQTDTPEEMNGWIKDIASKIQDFRGPTKSCRFSGPVFSGHVKPMLVKSISTAQSWQPWTPVPKHEPQLKEEVQRESAFSSLPSLSHMGKSSQESQVRQRHHSQPQPSKDTDFPLDRHIRTTDV</sequence>
<evidence type="ECO:0000313" key="15">
    <source>
        <dbReference type="Proteomes" id="UP000018467"/>
    </source>
</evidence>
<dbReference type="GeneID" id="103044321"/>
<dbReference type="SUPFAM" id="SSF50729">
    <property type="entry name" value="PH domain-like"/>
    <property type="match status" value="2"/>
</dbReference>
<evidence type="ECO:0000256" key="3">
    <source>
        <dbReference type="ARBA" id="ARBA00004496"/>
    </source>
</evidence>
<evidence type="ECO:0000256" key="8">
    <source>
        <dbReference type="ARBA" id="ARBA00023121"/>
    </source>
</evidence>
<dbReference type="RefSeq" id="XP_022526321.1">
    <property type="nucleotide sequence ID" value="XM_022670600.2"/>
</dbReference>
<dbReference type="GeneTree" id="ENSGT00940000158064"/>
<keyword evidence="15" id="KW-1185">Reference proteome</keyword>
<dbReference type="FunFam" id="2.30.29.30:FF:000049">
    <property type="entry name" value="pleckstrin homology domain-containing family A member 1 isoform X1"/>
    <property type="match status" value="1"/>
</dbReference>
<dbReference type="Proteomes" id="UP000018467">
    <property type="component" value="Unassembled WGS sequence"/>
</dbReference>
<evidence type="ECO:0000256" key="1">
    <source>
        <dbReference type="ARBA" id="ARBA00004123"/>
    </source>
</evidence>
<keyword evidence="6" id="KW-0597">Phosphoprotein</keyword>
<dbReference type="Pfam" id="PF00169">
    <property type="entry name" value="PH"/>
    <property type="match status" value="2"/>
</dbReference>
<feature type="compositionally biased region" description="Polar residues" evidence="12">
    <location>
        <begin position="340"/>
        <end position="359"/>
    </location>
</feature>
<evidence type="ECO:0000313" key="14">
    <source>
        <dbReference type="Ensembl" id="ENSAMXP00000012697.2"/>
    </source>
</evidence>
<keyword evidence="10" id="KW-0539">Nucleus</keyword>
<feature type="compositionally biased region" description="Basic and acidic residues" evidence="12">
    <location>
        <begin position="326"/>
        <end position="338"/>
    </location>
</feature>
<evidence type="ECO:0000256" key="11">
    <source>
        <dbReference type="ARBA" id="ARBA00059661"/>
    </source>
</evidence>
<dbReference type="GO" id="GO:0008289">
    <property type="term" value="F:lipid binding"/>
    <property type="evidence" value="ECO:0007669"/>
    <property type="project" value="UniProtKB-KW"/>
</dbReference>
<dbReference type="InterPro" id="IPR051707">
    <property type="entry name" value="PI-Interact_SigTrans_Reg"/>
</dbReference>
<feature type="domain" description="PH" evidence="13">
    <location>
        <begin position="7"/>
        <end position="113"/>
    </location>
</feature>
<dbReference type="GO" id="GO:0005737">
    <property type="term" value="C:cytoplasm"/>
    <property type="evidence" value="ECO:0007669"/>
    <property type="project" value="UniProtKB-SubCell"/>
</dbReference>
<dbReference type="AlphaFoldDB" id="W5KYN5"/>
<reference evidence="15" key="1">
    <citation type="submission" date="2013-03" db="EMBL/GenBank/DDBJ databases">
        <authorList>
            <person name="Jeffery W."/>
            <person name="Warren W."/>
            <person name="Wilson R.K."/>
        </authorList>
    </citation>
    <scope>NUCLEOTIDE SEQUENCE</scope>
    <source>
        <strain evidence="15">female</strain>
    </source>
</reference>
<dbReference type="GO" id="GO:0005634">
    <property type="term" value="C:nucleus"/>
    <property type="evidence" value="ECO:0007669"/>
    <property type="project" value="UniProtKB-SubCell"/>
</dbReference>
<keyword evidence="8" id="KW-0446">Lipid-binding</keyword>
<dbReference type="eggNOG" id="ENOG502QV0M">
    <property type="taxonomic scope" value="Eukaryota"/>
</dbReference>
<dbReference type="KEGG" id="amex:103044321"/>
<evidence type="ECO:0000256" key="12">
    <source>
        <dbReference type="SAM" id="MobiDB-lite"/>
    </source>
</evidence>
<keyword evidence="7" id="KW-0677">Repeat</keyword>
<keyword evidence="4" id="KW-1003">Cell membrane</keyword>
<organism evidence="14 15">
    <name type="scientific">Astyanax mexicanus</name>
    <name type="common">Blind cave fish</name>
    <name type="synonym">Astyanax fasciatus mexicanus</name>
    <dbReference type="NCBI Taxonomy" id="7994"/>
    <lineage>
        <taxon>Eukaryota</taxon>
        <taxon>Metazoa</taxon>
        <taxon>Chordata</taxon>
        <taxon>Craniata</taxon>
        <taxon>Vertebrata</taxon>
        <taxon>Euteleostomi</taxon>
        <taxon>Actinopterygii</taxon>
        <taxon>Neopterygii</taxon>
        <taxon>Teleostei</taxon>
        <taxon>Ostariophysi</taxon>
        <taxon>Characiformes</taxon>
        <taxon>Characoidei</taxon>
        <taxon>Acestrorhamphidae</taxon>
        <taxon>Acestrorhamphinae</taxon>
        <taxon>Astyanax</taxon>
    </lineage>
</organism>
<protein>
    <submittedName>
        <fullName evidence="14">Pleckstrin homology domain containing A2</fullName>
    </submittedName>
</protein>
<reference evidence="14" key="3">
    <citation type="submission" date="2025-08" db="UniProtKB">
        <authorList>
            <consortium name="Ensembl"/>
        </authorList>
    </citation>
    <scope>IDENTIFICATION</scope>
</reference>
<comment type="subcellular location">
    <subcellularLocation>
        <location evidence="2">Cell membrane</location>
        <topology evidence="2">Peripheral membrane protein</topology>
    </subcellularLocation>
    <subcellularLocation>
        <location evidence="3">Cytoplasm</location>
    </subcellularLocation>
    <subcellularLocation>
        <location evidence="1">Nucleus</location>
    </subcellularLocation>
</comment>
<evidence type="ECO:0000256" key="2">
    <source>
        <dbReference type="ARBA" id="ARBA00004202"/>
    </source>
</evidence>
<keyword evidence="9" id="KW-0472">Membrane</keyword>
<dbReference type="STRING" id="7994.ENSAMXP00000012697"/>
<evidence type="ECO:0000259" key="13">
    <source>
        <dbReference type="PROSITE" id="PS50003"/>
    </source>
</evidence>
<proteinExistence type="predicted"/>
<reference evidence="15" key="2">
    <citation type="journal article" date="2014" name="Nat. Commun.">
        <title>The cavefish genome reveals candidate genes for eye loss.</title>
        <authorList>
            <person name="McGaugh S.E."/>
            <person name="Gross J.B."/>
            <person name="Aken B."/>
            <person name="Blin M."/>
            <person name="Borowsky R."/>
            <person name="Chalopin D."/>
            <person name="Hinaux H."/>
            <person name="Jeffery W.R."/>
            <person name="Keene A."/>
            <person name="Ma L."/>
            <person name="Minx P."/>
            <person name="Murphy D."/>
            <person name="O'Quin K.E."/>
            <person name="Retaux S."/>
            <person name="Rohner N."/>
            <person name="Searle S.M."/>
            <person name="Stahl B.A."/>
            <person name="Tabin C."/>
            <person name="Volff J.N."/>
            <person name="Yoshizawa M."/>
            <person name="Warren W.C."/>
        </authorList>
    </citation>
    <scope>NUCLEOTIDE SEQUENCE [LARGE SCALE GENOMIC DNA]</scope>
    <source>
        <strain evidence="15">female</strain>
    </source>
</reference>
<dbReference type="PANTHER" id="PTHR14336">
    <property type="entry name" value="TANDEM PH DOMAIN CONTAINING PROTEIN"/>
    <property type="match status" value="1"/>
</dbReference>
<name>W5KYN5_ASTMX</name>
<reference evidence="14" key="4">
    <citation type="submission" date="2025-09" db="UniProtKB">
        <authorList>
            <consortium name="Ensembl"/>
        </authorList>
    </citation>
    <scope>IDENTIFICATION</scope>
</reference>
<dbReference type="Bgee" id="ENSAMXG00000012353">
    <property type="expression patterns" value="Expressed in bone element and 14 other cell types or tissues"/>
</dbReference>
<evidence type="ECO:0000256" key="7">
    <source>
        <dbReference type="ARBA" id="ARBA00022737"/>
    </source>
</evidence>
<evidence type="ECO:0000256" key="9">
    <source>
        <dbReference type="ARBA" id="ARBA00023136"/>
    </source>
</evidence>
<feature type="region of interest" description="Disordered" evidence="12">
    <location>
        <begin position="320"/>
        <end position="387"/>
    </location>
</feature>
<feature type="compositionally biased region" description="Basic and acidic residues" evidence="12">
    <location>
        <begin position="372"/>
        <end position="387"/>
    </location>
</feature>
<evidence type="ECO:0000256" key="10">
    <source>
        <dbReference type="ARBA" id="ARBA00023242"/>
    </source>
</evidence>
<evidence type="ECO:0000256" key="6">
    <source>
        <dbReference type="ARBA" id="ARBA00022553"/>
    </source>
</evidence>
<dbReference type="CTD" id="59339"/>
<evidence type="ECO:0000256" key="4">
    <source>
        <dbReference type="ARBA" id="ARBA00022475"/>
    </source>
</evidence>
<dbReference type="PROSITE" id="PS50003">
    <property type="entry name" value="PH_DOMAIN"/>
    <property type="match status" value="2"/>
</dbReference>
<dbReference type="Ensembl" id="ENSAMXT00000012697.2">
    <property type="protein sequence ID" value="ENSAMXP00000012697.2"/>
    <property type="gene ID" value="ENSAMXG00000012353.2"/>
</dbReference>
<accession>W5KYN5</accession>